<dbReference type="Pfam" id="PF16712">
    <property type="entry name" value="SCAB_CC"/>
    <property type="match status" value="1"/>
</dbReference>
<name>A0A200QN62_MACCD</name>
<dbReference type="AlphaFoldDB" id="A0A200QN62"/>
<evidence type="ECO:0000259" key="4">
    <source>
        <dbReference type="Pfam" id="PF16712"/>
    </source>
</evidence>
<comment type="caution">
    <text evidence="6">The sequence shown here is derived from an EMBL/GenBank/DDBJ whole genome shotgun (WGS) entry which is preliminary data.</text>
</comment>
<dbReference type="PANTHER" id="PTHR31172:SF3">
    <property type="entry name" value="STOMATAL CLOSURE-RELATED ACTIN-BINDING PROTEIN 1"/>
    <property type="match status" value="1"/>
</dbReference>
<dbReference type="Pfam" id="PF16709">
    <property type="entry name" value="SCAB-Ig"/>
    <property type="match status" value="1"/>
</dbReference>
<feature type="domain" description="Stomatal closure-related actin-binding protein coiled-coil" evidence="4">
    <location>
        <begin position="44"/>
        <end position="210"/>
    </location>
</feature>
<feature type="domain" description="Stomatal closure-related actin-binding protein actin-binding" evidence="3">
    <location>
        <begin position="6"/>
        <end position="39"/>
    </location>
</feature>
<dbReference type="InterPro" id="IPR041144">
    <property type="entry name" value="SCAB-PH"/>
</dbReference>
<sequence length="583" mass="65306">MKNEVFAREKRLSVRDLADKFEKGLSAADGGANLSDEAKLRELVLLEKHVLLEKLTNALESLRGRVTGRNKDDVEDTISMVADLAVKLSQSEGELFEETEQVKKLANFLKQASEDTKRLVAEETAFARNEIESARAALHRVEEALQEQENISRTSGNLGFEDLMKEVQEARRIKMLHQPSKVMEMELELQALRIQLADKSMYSHQLQKELAMSQGHEENESHLYELDGPETLGSYLCITPCTEKAPDLSKCSIQWYRISSEGREKERISGATKSVYASEPFDVGQILQADIVLNDERITVQTAGPITPAPGLGSYVEALVRKPETEFNVVVIQMNGKSHPLHSIHVFHVGKMRIKLSEGRVTKAKESYSTSMQLCGIRGGGNAAAQALFWQAKEGLSFVLAFESDRERNAAIMLARRFAFDWSPQKDPNSTRDSSNGEHGEESHLQLQILLSNLPKWGLIWGVGDFYKYQGFWCTAELSKSCNGIPRKLPSIGHRSNNSHSTQIRHPLVEVFGLRHCQSYLLCSIMGLIVFLQMISQTLSLSSPRILATHVPYPSLPESIKNTTINCIGFLSGFFLTSWQPKT</sequence>
<accession>A0A200QN62</accession>
<dbReference type="Gene3D" id="2.60.40.2700">
    <property type="match status" value="1"/>
</dbReference>
<dbReference type="Gene3D" id="2.30.29.140">
    <property type="match status" value="1"/>
</dbReference>
<evidence type="ECO:0000259" key="3">
    <source>
        <dbReference type="Pfam" id="PF16711"/>
    </source>
</evidence>
<dbReference type="InterPro" id="IPR032012">
    <property type="entry name" value="SCAB-ABD"/>
</dbReference>
<dbReference type="EMBL" id="MVGT01001463">
    <property type="protein sequence ID" value="OVA11920.1"/>
    <property type="molecule type" value="Genomic_DNA"/>
</dbReference>
<dbReference type="GO" id="GO:0010119">
    <property type="term" value="P:regulation of stomatal movement"/>
    <property type="evidence" value="ECO:0007669"/>
    <property type="project" value="InterPro"/>
</dbReference>
<evidence type="ECO:0000313" key="6">
    <source>
        <dbReference type="EMBL" id="OVA11920.1"/>
    </source>
</evidence>
<feature type="domain" description="Stomatal closure-related actin-binding protein Ig" evidence="2">
    <location>
        <begin position="224"/>
        <end position="321"/>
    </location>
</feature>
<dbReference type="OMA" id="LFWQAKE"/>
<evidence type="ECO:0000313" key="7">
    <source>
        <dbReference type="Proteomes" id="UP000195402"/>
    </source>
</evidence>
<proteinExistence type="predicted"/>
<reference evidence="6 7" key="1">
    <citation type="journal article" date="2017" name="Mol. Plant">
        <title>The Genome of Medicinal Plant Macleaya cordata Provides New Insights into Benzylisoquinoline Alkaloids Metabolism.</title>
        <authorList>
            <person name="Liu X."/>
            <person name="Liu Y."/>
            <person name="Huang P."/>
            <person name="Ma Y."/>
            <person name="Qing Z."/>
            <person name="Tang Q."/>
            <person name="Cao H."/>
            <person name="Cheng P."/>
            <person name="Zheng Y."/>
            <person name="Yuan Z."/>
            <person name="Zhou Y."/>
            <person name="Liu J."/>
            <person name="Tang Z."/>
            <person name="Zhuo Y."/>
            <person name="Zhang Y."/>
            <person name="Yu L."/>
            <person name="Huang J."/>
            <person name="Yang P."/>
            <person name="Peng Q."/>
            <person name="Zhang J."/>
            <person name="Jiang W."/>
            <person name="Zhang Z."/>
            <person name="Lin K."/>
            <person name="Ro D.K."/>
            <person name="Chen X."/>
            <person name="Xiong X."/>
            <person name="Shang Y."/>
            <person name="Huang S."/>
            <person name="Zeng J."/>
        </authorList>
    </citation>
    <scope>NUCLEOTIDE SEQUENCE [LARGE SCALE GENOMIC DNA]</scope>
    <source>
        <strain evidence="7">cv. BLH2017</strain>
        <tissue evidence="6">Root</tissue>
    </source>
</reference>
<dbReference type="InterPro" id="IPR039640">
    <property type="entry name" value="SCAB"/>
</dbReference>
<evidence type="ECO:0000259" key="2">
    <source>
        <dbReference type="Pfam" id="PF16709"/>
    </source>
</evidence>
<evidence type="ECO:0008006" key="8">
    <source>
        <dbReference type="Google" id="ProtNLM"/>
    </source>
</evidence>
<dbReference type="Pfam" id="PF16711">
    <property type="entry name" value="SCAB-ABD"/>
    <property type="match status" value="1"/>
</dbReference>
<gene>
    <name evidence="6" type="ORF">BVC80_293g2</name>
</gene>
<dbReference type="Gene3D" id="1.20.5.440">
    <property type="entry name" value="ATP synthase delta/epsilon subunit, C-terminal domain"/>
    <property type="match status" value="1"/>
</dbReference>
<dbReference type="STRING" id="56857.A0A200QN62"/>
<dbReference type="CDD" id="cd13232">
    <property type="entry name" value="Ig-PH_SCAB1"/>
    <property type="match status" value="1"/>
</dbReference>
<evidence type="ECO:0000259" key="5">
    <source>
        <dbReference type="Pfam" id="PF17684"/>
    </source>
</evidence>
<feature type="domain" description="Stomatal closure-related actin-binding protein PH" evidence="5">
    <location>
        <begin position="324"/>
        <end position="421"/>
    </location>
</feature>
<keyword evidence="7" id="KW-1185">Reference proteome</keyword>
<dbReference type="Proteomes" id="UP000195402">
    <property type="component" value="Unassembled WGS sequence"/>
</dbReference>
<dbReference type="GO" id="GO:0007015">
    <property type="term" value="P:actin filament organization"/>
    <property type="evidence" value="ECO:0007669"/>
    <property type="project" value="InterPro"/>
</dbReference>
<dbReference type="Pfam" id="PF17684">
    <property type="entry name" value="SCAB-PH"/>
    <property type="match status" value="1"/>
</dbReference>
<evidence type="ECO:0000256" key="1">
    <source>
        <dbReference type="SAM" id="Coils"/>
    </source>
</evidence>
<protein>
    <recommendedName>
        <fullName evidence="8">Stomatal closure-related actin-binding protein</fullName>
    </recommendedName>
</protein>
<organism evidence="6 7">
    <name type="scientific">Macleaya cordata</name>
    <name type="common">Five-seeded plume-poppy</name>
    <name type="synonym">Bocconia cordata</name>
    <dbReference type="NCBI Taxonomy" id="56857"/>
    <lineage>
        <taxon>Eukaryota</taxon>
        <taxon>Viridiplantae</taxon>
        <taxon>Streptophyta</taxon>
        <taxon>Embryophyta</taxon>
        <taxon>Tracheophyta</taxon>
        <taxon>Spermatophyta</taxon>
        <taxon>Magnoliopsida</taxon>
        <taxon>Ranunculales</taxon>
        <taxon>Papaveraceae</taxon>
        <taxon>Papaveroideae</taxon>
        <taxon>Macleaya</taxon>
    </lineage>
</organism>
<dbReference type="InterPro" id="IPR032009">
    <property type="entry name" value="SCAB_CC"/>
</dbReference>
<dbReference type="GO" id="GO:0003779">
    <property type="term" value="F:actin binding"/>
    <property type="evidence" value="ECO:0007669"/>
    <property type="project" value="InterPro"/>
</dbReference>
<dbReference type="InterPro" id="IPR032015">
    <property type="entry name" value="SCAB-Ig"/>
</dbReference>
<keyword evidence="1" id="KW-0175">Coiled coil</keyword>
<dbReference type="OrthoDB" id="1854595at2759"/>
<dbReference type="InParanoid" id="A0A200QN62"/>
<dbReference type="PANTHER" id="PTHR31172">
    <property type="entry name" value="STOMATAL CLOSURE-RELATED ACTIN-BINDING PROTEIN 1"/>
    <property type="match status" value="1"/>
</dbReference>
<feature type="coiled-coil region" evidence="1">
    <location>
        <begin position="124"/>
        <end position="151"/>
    </location>
</feature>